<sequence length="80" mass="8691">MTEPSDTDKKTRRGGRAPLDASSPTVIVSVRMSEKQRTKLDKLGGGPWVRERIDRARLPDEETAKPRGGSSGAKGGASRW</sequence>
<dbReference type="RefSeq" id="WP_180549141.1">
    <property type="nucleotide sequence ID" value="NZ_JACCKX010000001.1"/>
</dbReference>
<reference evidence="3 4" key="1">
    <citation type="submission" date="2020-07" db="EMBL/GenBank/DDBJ databases">
        <authorList>
            <person name="Maaloum M."/>
        </authorList>
    </citation>
    <scope>NUCLEOTIDE SEQUENCE [LARGE SCALE GENOMIC DNA]</scope>
    <source>
        <strain evidence="3 4">GCS-AN-3</strain>
    </source>
</reference>
<name>A0A853IZJ8_9BURK</name>
<feature type="region of interest" description="Disordered" evidence="1">
    <location>
        <begin position="1"/>
        <end position="80"/>
    </location>
</feature>
<evidence type="ECO:0000313" key="3">
    <source>
        <dbReference type="EMBL" id="NZA03368.1"/>
    </source>
</evidence>
<evidence type="ECO:0000256" key="1">
    <source>
        <dbReference type="SAM" id="MobiDB-lite"/>
    </source>
</evidence>
<dbReference type="AlphaFoldDB" id="A0A853IZJ8"/>
<feature type="compositionally biased region" description="Basic and acidic residues" evidence="1">
    <location>
        <begin position="49"/>
        <end position="65"/>
    </location>
</feature>
<evidence type="ECO:0000313" key="2">
    <source>
        <dbReference type="EMBL" id="NZA00570.1"/>
    </source>
</evidence>
<feature type="compositionally biased region" description="Basic and acidic residues" evidence="1">
    <location>
        <begin position="32"/>
        <end position="42"/>
    </location>
</feature>
<gene>
    <name evidence="2" type="ORF">H0I39_00040</name>
    <name evidence="3" type="ORF">H0I39_19630</name>
</gene>
<organism evidence="3 4">
    <name type="scientific">Ottowia beijingensis</name>
    <dbReference type="NCBI Taxonomy" id="1207057"/>
    <lineage>
        <taxon>Bacteria</taxon>
        <taxon>Pseudomonadati</taxon>
        <taxon>Pseudomonadota</taxon>
        <taxon>Betaproteobacteria</taxon>
        <taxon>Burkholderiales</taxon>
        <taxon>Comamonadaceae</taxon>
        <taxon>Ottowia</taxon>
    </lineage>
</organism>
<protein>
    <submittedName>
        <fullName evidence="3">Uncharacterized protein</fullName>
    </submittedName>
</protein>
<proteinExistence type="predicted"/>
<accession>A0A853IZJ8</accession>
<evidence type="ECO:0000313" key="4">
    <source>
        <dbReference type="Proteomes" id="UP000589716"/>
    </source>
</evidence>
<dbReference type="EMBL" id="JACCKX010000001">
    <property type="protein sequence ID" value="NZA03368.1"/>
    <property type="molecule type" value="Genomic_DNA"/>
</dbReference>
<feature type="compositionally biased region" description="Gly residues" evidence="1">
    <location>
        <begin position="69"/>
        <end position="80"/>
    </location>
</feature>
<keyword evidence="4" id="KW-1185">Reference proteome</keyword>
<dbReference type="Proteomes" id="UP000589716">
    <property type="component" value="Unassembled WGS sequence"/>
</dbReference>
<comment type="caution">
    <text evidence="3">The sequence shown here is derived from an EMBL/GenBank/DDBJ whole genome shotgun (WGS) entry which is preliminary data.</text>
</comment>
<dbReference type="EMBL" id="JACCKX010000001">
    <property type="protein sequence ID" value="NZA00570.1"/>
    <property type="molecule type" value="Genomic_DNA"/>
</dbReference>